<sequence>MIIDYHEVHPSEVCLNVTVGVHFEDEPDSYYVIDLYAAEDGLVTDMRLLYNGFPCKYAFKSEEKQAVAAYLNEQKLLTHPLHIPQELSGK</sequence>
<gene>
    <name evidence="1" type="ORF">EDM21_11485</name>
</gene>
<dbReference type="Proteomes" id="UP000490800">
    <property type="component" value="Unassembled WGS sequence"/>
</dbReference>
<evidence type="ECO:0000313" key="2">
    <source>
        <dbReference type="Proteomes" id="UP000490800"/>
    </source>
</evidence>
<accession>A0A7X3FI66</accession>
<name>A0A7X3FI66_9BACL</name>
<proteinExistence type="predicted"/>
<protein>
    <submittedName>
        <fullName evidence="1">Uncharacterized protein</fullName>
    </submittedName>
</protein>
<comment type="caution">
    <text evidence="1">The sequence shown here is derived from an EMBL/GenBank/DDBJ whole genome shotgun (WGS) entry which is preliminary data.</text>
</comment>
<organism evidence="1 2">
    <name type="scientific">Paenibacillus lutrae</name>
    <dbReference type="NCBI Taxonomy" id="2078573"/>
    <lineage>
        <taxon>Bacteria</taxon>
        <taxon>Bacillati</taxon>
        <taxon>Bacillota</taxon>
        <taxon>Bacilli</taxon>
        <taxon>Bacillales</taxon>
        <taxon>Paenibacillaceae</taxon>
        <taxon>Paenibacillus</taxon>
    </lineage>
</organism>
<dbReference type="OrthoDB" id="2621128at2"/>
<dbReference type="EMBL" id="RHLK01000005">
    <property type="protein sequence ID" value="MVP00133.1"/>
    <property type="molecule type" value="Genomic_DNA"/>
</dbReference>
<keyword evidence="2" id="KW-1185">Reference proteome</keyword>
<dbReference type="AlphaFoldDB" id="A0A7X3FI66"/>
<dbReference type="RefSeq" id="WP_157335585.1">
    <property type="nucleotide sequence ID" value="NZ_RHLK01000005.1"/>
</dbReference>
<reference evidence="1 2" key="1">
    <citation type="journal article" date="2019" name="Microorganisms">
        <title>Paenibacillus lutrae sp. nov., A Chitinolytic Species Isolated from A River Otter in Castril Natural Park, Granada, Spain.</title>
        <authorList>
            <person name="Rodriguez M."/>
            <person name="Reina J.C."/>
            <person name="Bejar V."/>
            <person name="Llamas I."/>
        </authorList>
    </citation>
    <scope>NUCLEOTIDE SEQUENCE [LARGE SCALE GENOMIC DNA]</scope>
    <source>
        <strain evidence="1 2">N10</strain>
    </source>
</reference>
<evidence type="ECO:0000313" key="1">
    <source>
        <dbReference type="EMBL" id="MVP00133.1"/>
    </source>
</evidence>